<accession>A0ABU9B1T6</accession>
<gene>
    <name evidence="1" type="ORF">WKV53_20040</name>
</gene>
<proteinExistence type="predicted"/>
<protein>
    <submittedName>
        <fullName evidence="1">Uncharacterized protein</fullName>
    </submittedName>
</protein>
<sequence>MKFPGSFAIELVSEINLKVYRIEDGEDSLEENIRLDPKDFRVVYVTPVIPSDGQSRVVIYATGSAGKDRSWTLKTGEFMAMGCNPWVGGIDRRLRPGEEVFLFALSMSLTPDGTPVTGSVQAMKAESRSHKSAFLAFTCEAIQ</sequence>
<dbReference type="RefSeq" id="WP_341406572.1">
    <property type="nucleotide sequence ID" value="NZ_JBBUKT010000008.1"/>
</dbReference>
<keyword evidence="2" id="KW-1185">Reference proteome</keyword>
<dbReference type="Proteomes" id="UP001371305">
    <property type="component" value="Unassembled WGS sequence"/>
</dbReference>
<evidence type="ECO:0000313" key="1">
    <source>
        <dbReference type="EMBL" id="MEK7952815.1"/>
    </source>
</evidence>
<name>A0ABU9B1T6_9BACT</name>
<reference evidence="1 2" key="1">
    <citation type="submission" date="2024-04" db="EMBL/GenBank/DDBJ databases">
        <title>Luteolibacter sp. isolated from soil.</title>
        <authorList>
            <person name="An J."/>
        </authorList>
    </citation>
    <scope>NUCLEOTIDE SEQUENCE [LARGE SCALE GENOMIC DNA]</scope>
    <source>
        <strain evidence="1 2">Y139</strain>
    </source>
</reference>
<dbReference type="EMBL" id="JBBUKT010000008">
    <property type="protein sequence ID" value="MEK7952815.1"/>
    <property type="molecule type" value="Genomic_DNA"/>
</dbReference>
<evidence type="ECO:0000313" key="2">
    <source>
        <dbReference type="Proteomes" id="UP001371305"/>
    </source>
</evidence>
<organism evidence="1 2">
    <name type="scientific">Luteolibacter soli</name>
    <dbReference type="NCBI Taxonomy" id="3135280"/>
    <lineage>
        <taxon>Bacteria</taxon>
        <taxon>Pseudomonadati</taxon>
        <taxon>Verrucomicrobiota</taxon>
        <taxon>Verrucomicrobiia</taxon>
        <taxon>Verrucomicrobiales</taxon>
        <taxon>Verrucomicrobiaceae</taxon>
        <taxon>Luteolibacter</taxon>
    </lineage>
</organism>
<comment type="caution">
    <text evidence="1">The sequence shown here is derived from an EMBL/GenBank/DDBJ whole genome shotgun (WGS) entry which is preliminary data.</text>
</comment>